<comment type="similarity">
    <text evidence="2">Belongs to the bacterial solute-binding protein 1 family.</text>
</comment>
<comment type="subcellular location">
    <subcellularLocation>
        <location evidence="1">Cell envelope</location>
    </subcellularLocation>
</comment>
<comment type="caution">
    <text evidence="6">The sequence shown here is derived from an EMBL/GenBank/DDBJ whole genome shotgun (WGS) entry which is preliminary data.</text>
</comment>
<organism evidence="6 7">
    <name type="scientific">Acrocarpospora phusangensis</name>
    <dbReference type="NCBI Taxonomy" id="1070424"/>
    <lineage>
        <taxon>Bacteria</taxon>
        <taxon>Bacillati</taxon>
        <taxon>Actinomycetota</taxon>
        <taxon>Actinomycetes</taxon>
        <taxon>Streptosporangiales</taxon>
        <taxon>Streptosporangiaceae</taxon>
        <taxon>Acrocarpospora</taxon>
    </lineage>
</organism>
<evidence type="ECO:0000256" key="5">
    <source>
        <dbReference type="SAM" id="SignalP"/>
    </source>
</evidence>
<proteinExistence type="inferred from homology"/>
<gene>
    <name evidence="6" type="ORF">Aph01nite_00910</name>
</gene>
<sequence length="442" mass="47469">MNIPRRRVALACAVTALAATALAGCASGSDTSSSSGNNNKALEIVYWNYGPAAESGNKSTADAFMASHPDVKVTLTPVTGENWGTYYANVATLIASGKRPDLMVISGEGAQFVHSNNLVQPINQYLEKDAGAKAITADIAQGLIDGFTVKGDVITLTYGWNDMVVYYNTDAFTKAGLEPPSADWTWDDFKATAKKLTADTNNDGKPDQYGFTWASNEIFPGIMPWVANAGGNLTSDDVCAATVDTPQVNKAVTFLNDLIKEGIAPAPMPMSDVFTRFQNGQVAMFGAGRWPIATFLPAGFKAFDIQLYPKGDTYKTVFGGAGYPILKSSQNPDLAWEYQKFTVSDEIEKQYVGTPDKPGDSIPSRRSVAETISKVGVPPANSDLYYNSIDKYPTLVPYPAPAKYSTFESTVLRHLQQIFAAETSVPDGLKSLQSELSGIVTC</sequence>
<dbReference type="CDD" id="cd13585">
    <property type="entry name" value="PBP2_TMBP_like"/>
    <property type="match status" value="1"/>
</dbReference>
<evidence type="ECO:0008006" key="8">
    <source>
        <dbReference type="Google" id="ProtNLM"/>
    </source>
</evidence>
<reference evidence="6" key="1">
    <citation type="submission" date="2021-01" db="EMBL/GenBank/DDBJ databases">
        <title>Whole genome shotgun sequence of Acrocarpospora phusangensis NBRC 108782.</title>
        <authorList>
            <person name="Komaki H."/>
            <person name="Tamura T."/>
        </authorList>
    </citation>
    <scope>NUCLEOTIDE SEQUENCE</scope>
    <source>
        <strain evidence="6">NBRC 108782</strain>
    </source>
</reference>
<protein>
    <recommendedName>
        <fullName evidence="8">Sugar ABC transporter substrate-binding protein</fullName>
    </recommendedName>
</protein>
<keyword evidence="7" id="KW-1185">Reference proteome</keyword>
<dbReference type="Gene3D" id="3.40.190.10">
    <property type="entry name" value="Periplasmic binding protein-like II"/>
    <property type="match status" value="1"/>
</dbReference>
<evidence type="ECO:0000256" key="4">
    <source>
        <dbReference type="ARBA" id="ARBA00022729"/>
    </source>
</evidence>
<dbReference type="Pfam" id="PF01547">
    <property type="entry name" value="SBP_bac_1"/>
    <property type="match status" value="1"/>
</dbReference>
<evidence type="ECO:0000313" key="7">
    <source>
        <dbReference type="Proteomes" id="UP000640052"/>
    </source>
</evidence>
<evidence type="ECO:0000256" key="2">
    <source>
        <dbReference type="ARBA" id="ARBA00008520"/>
    </source>
</evidence>
<keyword evidence="4 5" id="KW-0732">Signal</keyword>
<dbReference type="RefSeq" id="WP_204038659.1">
    <property type="nucleotide sequence ID" value="NZ_BOOA01000001.1"/>
</dbReference>
<evidence type="ECO:0000313" key="6">
    <source>
        <dbReference type="EMBL" id="GIH21781.1"/>
    </source>
</evidence>
<feature type="signal peptide" evidence="5">
    <location>
        <begin position="1"/>
        <end position="23"/>
    </location>
</feature>
<dbReference type="PROSITE" id="PS51257">
    <property type="entry name" value="PROKAR_LIPOPROTEIN"/>
    <property type="match status" value="1"/>
</dbReference>
<evidence type="ECO:0000256" key="3">
    <source>
        <dbReference type="ARBA" id="ARBA00022448"/>
    </source>
</evidence>
<dbReference type="SUPFAM" id="SSF53850">
    <property type="entry name" value="Periplasmic binding protein-like II"/>
    <property type="match status" value="1"/>
</dbReference>
<dbReference type="Proteomes" id="UP000640052">
    <property type="component" value="Unassembled WGS sequence"/>
</dbReference>
<dbReference type="InterPro" id="IPR006059">
    <property type="entry name" value="SBP"/>
</dbReference>
<evidence type="ECO:0000256" key="1">
    <source>
        <dbReference type="ARBA" id="ARBA00004196"/>
    </source>
</evidence>
<name>A0A919UHQ1_9ACTN</name>
<dbReference type="PANTHER" id="PTHR43649">
    <property type="entry name" value="ARABINOSE-BINDING PROTEIN-RELATED"/>
    <property type="match status" value="1"/>
</dbReference>
<dbReference type="InterPro" id="IPR050490">
    <property type="entry name" value="Bact_solute-bd_prot1"/>
</dbReference>
<dbReference type="GO" id="GO:0030313">
    <property type="term" value="C:cell envelope"/>
    <property type="evidence" value="ECO:0007669"/>
    <property type="project" value="UniProtKB-SubCell"/>
</dbReference>
<accession>A0A919UHQ1</accession>
<feature type="chain" id="PRO_5038349252" description="Sugar ABC transporter substrate-binding protein" evidence="5">
    <location>
        <begin position="24"/>
        <end position="442"/>
    </location>
</feature>
<dbReference type="EMBL" id="BOOA01000001">
    <property type="protein sequence ID" value="GIH21781.1"/>
    <property type="molecule type" value="Genomic_DNA"/>
</dbReference>
<keyword evidence="3" id="KW-0813">Transport</keyword>
<dbReference type="AlphaFoldDB" id="A0A919UHQ1"/>
<dbReference type="PANTHER" id="PTHR43649:SF31">
    <property type="entry name" value="SN-GLYCEROL-3-PHOSPHATE-BINDING PERIPLASMIC PROTEIN UGPB"/>
    <property type="match status" value="1"/>
</dbReference>